<evidence type="ECO:0000313" key="13">
    <source>
        <dbReference type="Proteomes" id="UP000695000"/>
    </source>
</evidence>
<evidence type="ECO:0000256" key="3">
    <source>
        <dbReference type="ARBA" id="ARBA00004648"/>
    </source>
</evidence>
<evidence type="ECO:0000256" key="7">
    <source>
        <dbReference type="ARBA" id="ARBA00022525"/>
    </source>
</evidence>
<reference evidence="14" key="1">
    <citation type="submission" date="2025-08" db="UniProtKB">
        <authorList>
            <consortium name="RefSeq"/>
        </authorList>
    </citation>
    <scope>IDENTIFICATION</scope>
    <source>
        <tissue evidence="14">Whole Larva</tissue>
    </source>
</reference>
<keyword evidence="13" id="KW-1185">Reference proteome</keyword>
<evidence type="ECO:0000256" key="6">
    <source>
        <dbReference type="ARBA" id="ARBA00022475"/>
    </source>
</evidence>
<sequence length="237" mass="26952">MSATNEIFELFTAIAMGVLSALFLSAFVILVFVCKRTKFFNLHLYLKGKKLVKRPISDLMMIEPDDVIFYKNNDKHFEKSEMEIDTVCFNENFDYIFRDQQWLDDVSGLIPHCLAILKCCRSLTERLTALAMGIINTSGFGLKEIVTCAKKISLRVDEMVQSMYPPLNPQLLEARATALMLAVTHLALIAQYECRSKKIAMDWIERSMKEIEGHIEVIKEASNNKSMTNGYSSSVIA</sequence>
<dbReference type="Proteomes" id="UP000695000">
    <property type="component" value="Unplaced"/>
</dbReference>
<keyword evidence="7" id="KW-0964">Secreted</keyword>
<evidence type="ECO:0000313" key="14">
    <source>
        <dbReference type="RefSeq" id="XP_017786076.1"/>
    </source>
</evidence>
<dbReference type="PANTHER" id="PTHR32510">
    <property type="entry name" value="TRANSMEMBRANE PROTEIN 98"/>
    <property type="match status" value="1"/>
</dbReference>
<evidence type="ECO:0000256" key="2">
    <source>
        <dbReference type="ARBA" id="ARBA00004550"/>
    </source>
</evidence>
<comment type="similarity">
    <text evidence="4">Belongs to the TMEM98 family.</text>
</comment>
<proteinExistence type="inferred from homology"/>
<organism evidence="13 14">
    <name type="scientific">Nicrophorus vespilloides</name>
    <name type="common">Boreal carrion beetle</name>
    <dbReference type="NCBI Taxonomy" id="110193"/>
    <lineage>
        <taxon>Eukaryota</taxon>
        <taxon>Metazoa</taxon>
        <taxon>Ecdysozoa</taxon>
        <taxon>Arthropoda</taxon>
        <taxon>Hexapoda</taxon>
        <taxon>Insecta</taxon>
        <taxon>Pterygota</taxon>
        <taxon>Neoptera</taxon>
        <taxon>Endopterygota</taxon>
        <taxon>Coleoptera</taxon>
        <taxon>Polyphaga</taxon>
        <taxon>Staphyliniformia</taxon>
        <taxon>Silphidae</taxon>
        <taxon>Nicrophorinae</taxon>
        <taxon>Nicrophorus</taxon>
    </lineage>
</organism>
<evidence type="ECO:0000256" key="5">
    <source>
        <dbReference type="ARBA" id="ARBA00014380"/>
    </source>
</evidence>
<comment type="subcellular location">
    <subcellularLocation>
        <location evidence="1">Cell membrane</location>
        <topology evidence="1">Single-pass type II membrane protein</topology>
    </subcellularLocation>
    <subcellularLocation>
        <location evidence="3">Endoplasmic reticulum membrane</location>
        <topology evidence="3">Single-pass type II membrane protein</topology>
    </subcellularLocation>
    <subcellularLocation>
        <location evidence="2">Secreted</location>
        <location evidence="2">Extracellular exosome</location>
    </subcellularLocation>
</comment>
<dbReference type="RefSeq" id="XP_017786076.1">
    <property type="nucleotide sequence ID" value="XM_017930587.1"/>
</dbReference>
<keyword evidence="11 12" id="KW-0472">Membrane</keyword>
<dbReference type="GeneID" id="108569148"/>
<dbReference type="Gene3D" id="1.20.1410.10">
    <property type="entry name" value="I/LWEQ domain"/>
    <property type="match status" value="1"/>
</dbReference>
<evidence type="ECO:0000256" key="11">
    <source>
        <dbReference type="ARBA" id="ARBA00023136"/>
    </source>
</evidence>
<name>A0ABM1NGX6_NICVS</name>
<evidence type="ECO:0000256" key="9">
    <source>
        <dbReference type="ARBA" id="ARBA00022824"/>
    </source>
</evidence>
<keyword evidence="10 12" id="KW-1133">Transmembrane helix</keyword>
<evidence type="ECO:0000256" key="8">
    <source>
        <dbReference type="ARBA" id="ARBA00022692"/>
    </source>
</evidence>
<gene>
    <name evidence="14" type="primary">LOC108569148</name>
</gene>
<keyword evidence="9" id="KW-0256">Endoplasmic reticulum</keyword>
<protein>
    <recommendedName>
        <fullName evidence="5">Transmembrane protein 98</fullName>
    </recommendedName>
</protein>
<keyword evidence="6" id="KW-1003">Cell membrane</keyword>
<evidence type="ECO:0000256" key="10">
    <source>
        <dbReference type="ARBA" id="ARBA00022989"/>
    </source>
</evidence>
<evidence type="ECO:0000256" key="4">
    <source>
        <dbReference type="ARBA" id="ARBA00011024"/>
    </source>
</evidence>
<dbReference type="PANTHER" id="PTHR32510:SF3">
    <property type="entry name" value="TRANSMEMBRANE PROTEIN 98"/>
    <property type="match status" value="1"/>
</dbReference>
<evidence type="ECO:0000256" key="12">
    <source>
        <dbReference type="SAM" id="Phobius"/>
    </source>
</evidence>
<accession>A0ABM1NGX6</accession>
<feature type="transmembrane region" description="Helical" evidence="12">
    <location>
        <begin position="12"/>
        <end position="34"/>
    </location>
</feature>
<dbReference type="InterPro" id="IPR029668">
    <property type="entry name" value="TMEM98"/>
</dbReference>
<keyword evidence="8 12" id="KW-0812">Transmembrane</keyword>
<evidence type="ECO:0000256" key="1">
    <source>
        <dbReference type="ARBA" id="ARBA00004401"/>
    </source>
</evidence>